<dbReference type="InParanoid" id="A0A067MDA1"/>
<protein>
    <submittedName>
        <fullName evidence="1">Uncharacterized protein</fullName>
    </submittedName>
</protein>
<reference evidence="2" key="1">
    <citation type="journal article" date="2014" name="Proc. Natl. Acad. Sci. U.S.A.">
        <title>Extensive sampling of basidiomycete genomes demonstrates inadequacy of the white-rot/brown-rot paradigm for wood decay fungi.</title>
        <authorList>
            <person name="Riley R."/>
            <person name="Salamov A.A."/>
            <person name="Brown D.W."/>
            <person name="Nagy L.G."/>
            <person name="Floudas D."/>
            <person name="Held B.W."/>
            <person name="Levasseur A."/>
            <person name="Lombard V."/>
            <person name="Morin E."/>
            <person name="Otillar R."/>
            <person name="Lindquist E.A."/>
            <person name="Sun H."/>
            <person name="LaButti K.M."/>
            <person name="Schmutz J."/>
            <person name="Jabbour D."/>
            <person name="Luo H."/>
            <person name="Baker S.E."/>
            <person name="Pisabarro A.G."/>
            <person name="Walton J.D."/>
            <person name="Blanchette R.A."/>
            <person name="Henrissat B."/>
            <person name="Martin F."/>
            <person name="Cullen D."/>
            <person name="Hibbett D.S."/>
            <person name="Grigoriev I.V."/>
        </authorList>
    </citation>
    <scope>NUCLEOTIDE SEQUENCE [LARGE SCALE GENOMIC DNA]</scope>
    <source>
        <strain evidence="2">FD-172 SS1</strain>
    </source>
</reference>
<dbReference type="STRING" id="930990.A0A067MDA1"/>
<keyword evidence="2" id="KW-1185">Reference proteome</keyword>
<dbReference type="HOGENOM" id="CLU_091937_0_0_1"/>
<sequence>MLDPVDPQNVPRAIGLIRATGKLNGLPTADLKPSEQKTHNASAVLGEWAFLFVLPFVSLSMLLSEQLESLSCRAHLTFALYSINGSAFMPPQLYHDIMATIKNIFFCVAKQKILDPDAPFYLCLVGTDRLEILFSTVRTMTHDRNADFLQLIERIAAAFDITIILCKHPDWSSGHHQLKSLTDAGADHINPRSWLGDVKVGGVSLHAAWTGG</sequence>
<dbReference type="AlphaFoldDB" id="A0A067MDA1"/>
<feature type="non-terminal residue" evidence="1">
    <location>
        <position position="212"/>
    </location>
</feature>
<dbReference type="EMBL" id="KL198074">
    <property type="protein sequence ID" value="KDQ09812.1"/>
    <property type="molecule type" value="Genomic_DNA"/>
</dbReference>
<dbReference type="OrthoDB" id="2691851at2759"/>
<dbReference type="Proteomes" id="UP000027195">
    <property type="component" value="Unassembled WGS sequence"/>
</dbReference>
<gene>
    <name evidence="1" type="ORF">BOTBODRAFT_116692</name>
</gene>
<name>A0A067MDA1_BOTB1</name>
<evidence type="ECO:0000313" key="2">
    <source>
        <dbReference type="Proteomes" id="UP000027195"/>
    </source>
</evidence>
<accession>A0A067MDA1</accession>
<organism evidence="1 2">
    <name type="scientific">Botryobasidium botryosum (strain FD-172 SS1)</name>
    <dbReference type="NCBI Taxonomy" id="930990"/>
    <lineage>
        <taxon>Eukaryota</taxon>
        <taxon>Fungi</taxon>
        <taxon>Dikarya</taxon>
        <taxon>Basidiomycota</taxon>
        <taxon>Agaricomycotina</taxon>
        <taxon>Agaricomycetes</taxon>
        <taxon>Cantharellales</taxon>
        <taxon>Botryobasidiaceae</taxon>
        <taxon>Botryobasidium</taxon>
    </lineage>
</organism>
<evidence type="ECO:0000313" key="1">
    <source>
        <dbReference type="EMBL" id="KDQ09812.1"/>
    </source>
</evidence>
<proteinExistence type="predicted"/>